<dbReference type="InterPro" id="IPR029063">
    <property type="entry name" value="SAM-dependent_MTases_sf"/>
</dbReference>
<dbReference type="CDD" id="cd02440">
    <property type="entry name" value="AdoMet_MTases"/>
    <property type="match status" value="1"/>
</dbReference>
<dbReference type="InterPro" id="IPR007848">
    <property type="entry name" value="Small_mtfrase_dom"/>
</dbReference>
<feature type="binding site" evidence="5">
    <location>
        <position position="140"/>
    </location>
    <ligand>
        <name>S-adenosyl-L-methionine</name>
        <dbReference type="ChEBI" id="CHEBI:59789"/>
    </ligand>
</feature>
<evidence type="ECO:0000256" key="5">
    <source>
        <dbReference type="HAMAP-Rule" id="MF_02126"/>
    </source>
</evidence>
<dbReference type="GO" id="GO:0003676">
    <property type="term" value="F:nucleic acid binding"/>
    <property type="evidence" value="ECO:0007669"/>
    <property type="project" value="InterPro"/>
</dbReference>
<dbReference type="Pfam" id="PF17827">
    <property type="entry name" value="PrmC_N"/>
    <property type="match status" value="1"/>
</dbReference>
<proteinExistence type="inferred from homology"/>
<feature type="domain" description="Methyltransferase small" evidence="6">
    <location>
        <begin position="95"/>
        <end position="190"/>
    </location>
</feature>
<gene>
    <name evidence="5 8" type="primary">prmC</name>
    <name evidence="8" type="ORF">D9V76_00900</name>
</gene>
<feature type="binding site" evidence="5">
    <location>
        <position position="168"/>
    </location>
    <ligand>
        <name>S-adenosyl-L-methionine</name>
        <dbReference type="ChEBI" id="CHEBI:59789"/>
    </ligand>
</feature>
<organism evidence="8 9">
    <name type="scientific">Buchnera aphidicola subsp. Rhopalosiphum padi</name>
    <dbReference type="NCBI Taxonomy" id="98793"/>
    <lineage>
        <taxon>Bacteria</taxon>
        <taxon>Pseudomonadati</taxon>
        <taxon>Pseudomonadota</taxon>
        <taxon>Gammaproteobacteria</taxon>
        <taxon>Enterobacterales</taxon>
        <taxon>Erwiniaceae</taxon>
        <taxon>Buchnera</taxon>
    </lineage>
</organism>
<dbReference type="HAMAP" id="MF_02126">
    <property type="entry name" value="RF_methyltr_PrmC"/>
    <property type="match status" value="1"/>
</dbReference>
<dbReference type="InterPro" id="IPR050320">
    <property type="entry name" value="N5-glutamine_MTase"/>
</dbReference>
<evidence type="ECO:0000259" key="6">
    <source>
        <dbReference type="Pfam" id="PF05175"/>
    </source>
</evidence>
<evidence type="ECO:0000259" key="7">
    <source>
        <dbReference type="Pfam" id="PF17827"/>
    </source>
</evidence>
<dbReference type="SUPFAM" id="SSF53335">
    <property type="entry name" value="S-adenosyl-L-methionine-dependent methyltransferases"/>
    <property type="match status" value="1"/>
</dbReference>
<dbReference type="EC" id="2.1.1.297" evidence="5"/>
<dbReference type="PANTHER" id="PTHR18895">
    <property type="entry name" value="HEMK METHYLTRANSFERASE"/>
    <property type="match status" value="1"/>
</dbReference>
<evidence type="ECO:0000313" key="9">
    <source>
        <dbReference type="Proteomes" id="UP000298688"/>
    </source>
</evidence>
<dbReference type="PROSITE" id="PS00092">
    <property type="entry name" value="N6_MTASE"/>
    <property type="match status" value="1"/>
</dbReference>
<dbReference type="NCBIfam" id="TIGR03534">
    <property type="entry name" value="RF_mod_PrmC"/>
    <property type="match status" value="1"/>
</dbReference>
<keyword evidence="3 5" id="KW-0949">S-adenosyl-L-methionine</keyword>
<keyword evidence="2 5" id="KW-0808">Transferase</keyword>
<evidence type="ECO:0000256" key="3">
    <source>
        <dbReference type="ARBA" id="ARBA00022691"/>
    </source>
</evidence>
<dbReference type="EMBL" id="CP034858">
    <property type="protein sequence ID" value="QCI24827.1"/>
    <property type="molecule type" value="Genomic_DNA"/>
</dbReference>
<protein>
    <recommendedName>
        <fullName evidence="5">Release factor glutamine methyltransferase</fullName>
        <shortName evidence="5">RF MTase</shortName>
        <ecNumber evidence="5">2.1.1.297</ecNumber>
    </recommendedName>
    <alternativeName>
        <fullName evidence="5">N5-glutamine methyltransferase PrmC</fullName>
    </alternativeName>
    <alternativeName>
        <fullName evidence="5">Protein-(glutamine-N5) MTase PrmC</fullName>
    </alternativeName>
    <alternativeName>
        <fullName evidence="5">Protein-glutamine N-methyltransferase PrmC</fullName>
    </alternativeName>
</protein>
<dbReference type="InterPro" id="IPR040758">
    <property type="entry name" value="PrmC_N"/>
</dbReference>
<feature type="binding site" evidence="5">
    <location>
        <begin position="182"/>
        <end position="185"/>
    </location>
    <ligand>
        <name>substrate</name>
    </ligand>
</feature>
<accession>A0A4D6Y5U1</accession>
<keyword evidence="1 5" id="KW-0489">Methyltransferase</keyword>
<dbReference type="Pfam" id="PF05175">
    <property type="entry name" value="MTS"/>
    <property type="match status" value="1"/>
</dbReference>
<dbReference type="InterPro" id="IPR004556">
    <property type="entry name" value="HemK-like"/>
</dbReference>
<dbReference type="FunFam" id="3.40.50.150:FF:000053">
    <property type="entry name" value="Release factor glutamine methyltransferase"/>
    <property type="match status" value="1"/>
</dbReference>
<dbReference type="InterPro" id="IPR019874">
    <property type="entry name" value="RF_methyltr_PrmC"/>
</dbReference>
<reference evidence="8 9" key="2">
    <citation type="submission" date="2019-05" db="EMBL/GenBank/DDBJ databases">
        <title>Genome evolution of the obligate endosymbiont Buchnera aphidicola.</title>
        <authorList>
            <person name="Moran N.A."/>
        </authorList>
    </citation>
    <scope>NUCLEOTIDE SEQUENCE [LARGE SCALE GENOMIC DNA]</scope>
    <source>
        <strain evidence="8 9">Rpa</strain>
    </source>
</reference>
<dbReference type="PANTHER" id="PTHR18895:SF74">
    <property type="entry name" value="MTRF1L RELEASE FACTOR GLUTAMINE METHYLTRANSFERASE"/>
    <property type="match status" value="1"/>
</dbReference>
<dbReference type="OrthoDB" id="9800643at2"/>
<dbReference type="NCBIfam" id="TIGR00536">
    <property type="entry name" value="hemK_fam"/>
    <property type="match status" value="1"/>
</dbReference>
<feature type="domain" description="Release factor glutamine methyltransferase N-terminal" evidence="7">
    <location>
        <begin position="6"/>
        <end position="73"/>
    </location>
</feature>
<feature type="binding site" evidence="5">
    <location>
        <begin position="117"/>
        <end position="121"/>
    </location>
    <ligand>
        <name>S-adenosyl-L-methionine</name>
        <dbReference type="ChEBI" id="CHEBI:59789"/>
    </ligand>
</feature>
<evidence type="ECO:0000256" key="1">
    <source>
        <dbReference type="ARBA" id="ARBA00022603"/>
    </source>
</evidence>
<dbReference type="GO" id="GO:0032259">
    <property type="term" value="P:methylation"/>
    <property type="evidence" value="ECO:0007669"/>
    <property type="project" value="UniProtKB-KW"/>
</dbReference>
<evidence type="ECO:0000256" key="2">
    <source>
        <dbReference type="ARBA" id="ARBA00022679"/>
    </source>
</evidence>
<dbReference type="AlphaFoldDB" id="A0A4D6Y5U1"/>
<dbReference type="RefSeq" id="WP_158336980.1">
    <property type="nucleotide sequence ID" value="NZ_CP034858.1"/>
</dbReference>
<evidence type="ECO:0000313" key="8">
    <source>
        <dbReference type="EMBL" id="QCI24827.1"/>
    </source>
</evidence>
<name>A0A4D6Y5U1_BUCRP</name>
<dbReference type="GO" id="GO:0102559">
    <property type="term" value="F:peptide chain release factor N(5)-glutamine methyltransferase activity"/>
    <property type="evidence" value="ECO:0007669"/>
    <property type="project" value="UniProtKB-EC"/>
</dbReference>
<dbReference type="Gene3D" id="1.10.8.10">
    <property type="entry name" value="DNA helicase RuvA subunit, C-terminal domain"/>
    <property type="match status" value="1"/>
</dbReference>
<comment type="similarity">
    <text evidence="5">Belongs to the protein N5-glutamine methyltransferase family. PrmC subfamily.</text>
</comment>
<comment type="catalytic activity">
    <reaction evidence="4 5">
        <text>L-glutaminyl-[peptide chain release factor] + S-adenosyl-L-methionine = N(5)-methyl-L-glutaminyl-[peptide chain release factor] + S-adenosyl-L-homocysteine + H(+)</text>
        <dbReference type="Rhea" id="RHEA:42896"/>
        <dbReference type="Rhea" id="RHEA-COMP:10271"/>
        <dbReference type="Rhea" id="RHEA-COMP:10272"/>
        <dbReference type="ChEBI" id="CHEBI:15378"/>
        <dbReference type="ChEBI" id="CHEBI:30011"/>
        <dbReference type="ChEBI" id="CHEBI:57856"/>
        <dbReference type="ChEBI" id="CHEBI:59789"/>
        <dbReference type="ChEBI" id="CHEBI:61891"/>
        <dbReference type="EC" id="2.1.1.297"/>
    </reaction>
</comment>
<dbReference type="Gene3D" id="3.40.50.150">
    <property type="entry name" value="Vaccinia Virus protein VP39"/>
    <property type="match status" value="1"/>
</dbReference>
<reference evidence="8 9" key="1">
    <citation type="submission" date="2018-12" db="EMBL/GenBank/DDBJ databases">
        <authorList>
            <person name="Chong R.A."/>
        </authorList>
    </citation>
    <scope>NUCLEOTIDE SEQUENCE [LARGE SCALE GENOMIC DNA]</scope>
    <source>
        <strain evidence="8 9">Rpa</strain>
    </source>
</reference>
<sequence length="276" mass="32051">MNIHYWLKKAIKVLSHFDNPRYEAEILLSHVLKRTRISIIIDDTITLSKEQYKKLNNFVYRRSLGEPIAYIIGKKEFWSLSLCVSYTTLIPRPDTEILVEKILSKTNKSLKYILDLGTGSGAIALALASICSNWDVTGVDNSNAALKIAKMNALKFNLKNVKFFYSDWFSHINKKFHIIVSNPPYIGIKEIKLLKKDLFYEPFNALISKKDGLLDIELIIKKSSQYLLDKGWLLIEHGWKQKLKVQYLFKKNNFFYIESFKDYGGNDRITLGQKKQ</sequence>
<feature type="binding site" evidence="5">
    <location>
        <position position="182"/>
    </location>
    <ligand>
        <name>S-adenosyl-L-methionine</name>
        <dbReference type="ChEBI" id="CHEBI:59789"/>
    </ligand>
</feature>
<comment type="function">
    <text evidence="5">Methylates the class 1 translation termination release factors RF1/PrfA and RF2/PrfB on the glutamine residue of the universally conserved GGQ motif.</text>
</comment>
<dbReference type="Proteomes" id="UP000298688">
    <property type="component" value="Chromosome"/>
</dbReference>
<evidence type="ECO:0000256" key="4">
    <source>
        <dbReference type="ARBA" id="ARBA00048391"/>
    </source>
</evidence>
<dbReference type="InterPro" id="IPR002052">
    <property type="entry name" value="DNA_methylase_N6_adenine_CS"/>
</dbReference>